<dbReference type="Pfam" id="PF19501">
    <property type="entry name" value="PcRGLX_1st"/>
    <property type="match status" value="1"/>
</dbReference>
<reference evidence="4 5" key="1">
    <citation type="submission" date="2019-04" db="EMBL/GenBank/DDBJ databases">
        <title>Friends and foes A comparative genomics studyof 23 Aspergillus species from section Flavi.</title>
        <authorList>
            <consortium name="DOE Joint Genome Institute"/>
            <person name="Kjaerbolling I."/>
            <person name="Vesth T."/>
            <person name="Frisvad J.C."/>
            <person name="Nybo J.L."/>
            <person name="Theobald S."/>
            <person name="Kildgaard S."/>
            <person name="Isbrandt T."/>
            <person name="Kuo A."/>
            <person name="Sato A."/>
            <person name="Lyhne E.K."/>
            <person name="Kogle M.E."/>
            <person name="Wiebenga A."/>
            <person name="Kun R.S."/>
            <person name="Lubbers R.J."/>
            <person name="Makela M.R."/>
            <person name="Barry K."/>
            <person name="Chovatia M."/>
            <person name="Clum A."/>
            <person name="Daum C."/>
            <person name="Haridas S."/>
            <person name="He G."/>
            <person name="LaButti K."/>
            <person name="Lipzen A."/>
            <person name="Mondo S."/>
            <person name="Riley R."/>
            <person name="Salamov A."/>
            <person name="Simmons B.A."/>
            <person name="Magnuson J.K."/>
            <person name="Henrissat B."/>
            <person name="Mortensen U.H."/>
            <person name="Larsen T.O."/>
            <person name="Devries R.P."/>
            <person name="Grigoriev I.V."/>
            <person name="Machida M."/>
            <person name="Baker S.E."/>
            <person name="Andersen M.R."/>
        </authorList>
    </citation>
    <scope>NUCLEOTIDE SEQUENCE [LARGE SCALE GENOMIC DNA]</scope>
    <source>
        <strain evidence="4 5">CBS 763.97</strain>
    </source>
</reference>
<gene>
    <name evidence="4" type="ORF">BDV27DRAFT_172430</name>
</gene>
<protein>
    <submittedName>
        <fullName evidence="4">Uncharacterized protein</fullName>
    </submittedName>
</protein>
<feature type="domain" description="PcRGLX/YetA-like N-terminal RIFT barrel" evidence="1">
    <location>
        <begin position="13"/>
        <end position="83"/>
    </location>
</feature>
<dbReference type="PANTHER" id="PTHR40081:SF1">
    <property type="entry name" value="TAT PATHWAY SIGNAL SEQUENCE DOMAIN PROTEIN"/>
    <property type="match status" value="1"/>
</dbReference>
<feature type="domain" description="PcRGLX/YetA-like C-terminal alpha/alpha toroid" evidence="3">
    <location>
        <begin position="468"/>
        <end position="888"/>
    </location>
</feature>
<dbReference type="Pfam" id="PF21346">
    <property type="entry name" value="PcRGLX_3rd"/>
    <property type="match status" value="1"/>
</dbReference>
<dbReference type="InterPro" id="IPR045793">
    <property type="entry name" value="PcRGLX/YetA-like"/>
</dbReference>
<dbReference type="InterPro" id="IPR048329">
    <property type="entry name" value="PcRGLX_1st"/>
</dbReference>
<feature type="domain" description="PcRGLX/YetA-like central beta-sandwich" evidence="2">
    <location>
        <begin position="98"/>
        <end position="461"/>
    </location>
</feature>
<dbReference type="InterPro" id="IPR048331">
    <property type="entry name" value="PcRGLX/YetA_3rd"/>
</dbReference>
<dbReference type="GeneID" id="43660316"/>
<proteinExistence type="predicted"/>
<keyword evidence="5" id="KW-1185">Reference proteome</keyword>
<evidence type="ECO:0000259" key="3">
    <source>
        <dbReference type="Pfam" id="PF21346"/>
    </source>
</evidence>
<name>A0A5N7A3F7_9EURO</name>
<dbReference type="RefSeq" id="XP_031927482.1">
    <property type="nucleotide sequence ID" value="XM_032075870.1"/>
</dbReference>
<organism evidence="4 5">
    <name type="scientific">Aspergillus caelatus</name>
    <dbReference type="NCBI Taxonomy" id="61420"/>
    <lineage>
        <taxon>Eukaryota</taxon>
        <taxon>Fungi</taxon>
        <taxon>Dikarya</taxon>
        <taxon>Ascomycota</taxon>
        <taxon>Pezizomycotina</taxon>
        <taxon>Eurotiomycetes</taxon>
        <taxon>Eurotiomycetidae</taxon>
        <taxon>Eurotiales</taxon>
        <taxon>Aspergillaceae</taxon>
        <taxon>Aspergillus</taxon>
        <taxon>Aspergillus subgen. Circumdati</taxon>
    </lineage>
</organism>
<dbReference type="Pfam" id="PF21345">
    <property type="entry name" value="PcRGLX_2nd"/>
    <property type="match status" value="1"/>
</dbReference>
<evidence type="ECO:0000313" key="4">
    <source>
        <dbReference type="EMBL" id="KAE8364401.1"/>
    </source>
</evidence>
<dbReference type="AlphaFoldDB" id="A0A5N7A3F7"/>
<evidence type="ECO:0000259" key="2">
    <source>
        <dbReference type="Pfam" id="PF21345"/>
    </source>
</evidence>
<dbReference type="Proteomes" id="UP000326268">
    <property type="component" value="Unassembled WGS sequence"/>
</dbReference>
<dbReference type="EMBL" id="ML737652">
    <property type="protein sequence ID" value="KAE8364401.1"/>
    <property type="molecule type" value="Genomic_DNA"/>
</dbReference>
<dbReference type="OrthoDB" id="4798501at2759"/>
<sequence>MAKCRELRLGHCSSYNFSATFGVPWPRGEYWPDRTIFTCSSHRNKSIALQSWLIAYWPDGSIKWTAHAFAADTDVADSYSVEAILTTPKHLEPVNAGISIKRDADFIEIDTGKVRVVFPTTGSEIIKSIILSNGTTIGQNGRLIMLSRALLPTETDKSDNHQSLSSIESVNVDQEGPIRALLTVRGNHSAVEIDGRSQAPWLPFILRFYLYYNSDSIRIVHTITYDGDPQTSFIEGIGIQFDVPLKDELPYNRHIRFAGVGDGIFGEAVQGVTGLRRDPGSSVRTAQINGEPLPPMDAWNDEVGRYMKWVPCWNDYRISQLSPDGYTMKKRTAAGHSWVNIPGGAQAGGLAYLGGATRGGLGMGMRYFWERYPTGLDVLNANEATGEITLWLYSPSAEVMDLRPYHDGLGQETYDDELDGLRITYEDWEDGTGTPFGIARTNEIFLFAFDHTPTSAELSSSVQYMRNPPVVIPDPEYILQTGALGTFWSRRDSTESNTPAEAEINQNLDFLFEFYKTQISQRRWYGFWNHGDIMHTYDGDRHSWCYDIGGYAWDNSELSPDLFFWLYFLRTSREDVYRLAEALTRHTGEVDVYHIGRWRGLGTRHGVQHWSDSCKQSRISNALYRWIFFYLTGGDERTGELLEETLCAEKTFLALDPYRKVRRDKTLYNPTAEAVSISLGTDWSAFAAAWFIAWERRAPGWEEAKSKLFSSMAGISQLHNGFVTGMALYNMQNGQILPPSHDLSNQGVVQVSHLSAMFGLFEICAVLIDTIASDLPRGFEKSWVDYCLYFNATAEDQAQRYGVDFGNLILRQGHSRLTAYAANNLEDSGLGQRSWKEFYNGDGYAPDLPWVSQSVTGYLVPVNVEEADWISTNISSLYGLAAIQNLSLYIPSPCDPLTIPNAFLPNNAETRPSDRI</sequence>
<evidence type="ECO:0000259" key="1">
    <source>
        <dbReference type="Pfam" id="PF19501"/>
    </source>
</evidence>
<dbReference type="InterPro" id="IPR048330">
    <property type="entry name" value="PcRGLX/YetA_2nd"/>
</dbReference>
<dbReference type="PANTHER" id="PTHR40081">
    <property type="entry name" value="CONCANAVALIN A-LIKE LECTIN/GLUCANASE"/>
    <property type="match status" value="1"/>
</dbReference>
<evidence type="ECO:0000313" key="5">
    <source>
        <dbReference type="Proteomes" id="UP000326268"/>
    </source>
</evidence>
<accession>A0A5N7A3F7</accession>